<evidence type="ECO:0000256" key="1">
    <source>
        <dbReference type="ARBA" id="ARBA00022679"/>
    </source>
</evidence>
<evidence type="ECO:0000259" key="3">
    <source>
        <dbReference type="Pfam" id="PF13439"/>
    </source>
</evidence>
<dbReference type="EMBL" id="LMZQ01000003">
    <property type="protein sequence ID" value="KRT17313.1"/>
    <property type="molecule type" value="Genomic_DNA"/>
</dbReference>
<keyword evidence="5" id="KW-1185">Reference proteome</keyword>
<dbReference type="Gene3D" id="3.40.50.2000">
    <property type="entry name" value="Glycogen Phosphorylase B"/>
    <property type="match status" value="2"/>
</dbReference>
<dbReference type="RefSeq" id="WP_057931541.1">
    <property type="nucleotide sequence ID" value="NZ_LMZQ01000003.1"/>
</dbReference>
<dbReference type="OrthoDB" id="9801609at2"/>
<dbReference type="AlphaFoldDB" id="A0A0T5VTV5"/>
<sequence>MEKPKVLVTFDSMKDANCGYFSFGKGLGDALIQENKERFELKFYLFKQTKYLFNGLVDIIYLSRLDRLFFKKKNDFEVVHLSDQTCRLRPSKVNAKKIMTIHDMNKVHLKFSKPHRIQVYLKKLGKLISQCDKIVCISQFVANDVKHYFPESANKINVIYNGADKLVSDENHQPAFKPRKKFLFTIGLLSVQKGFHLLPALLKDNDFELVISGRETSHKQRILEEAEKHNCLDRVHITGPISDEDKAWYYKNCDAFLFPSVAEGFGLPVIEAMYFGKPVFLSKFTSLPEVGGNVAYYFDNFEPEHMQEVFKKGMSDFAQNNRVKEAIAQAEKFSWEIAANQYLNLYQECLEK</sequence>
<dbReference type="Pfam" id="PF13439">
    <property type="entry name" value="Glyco_transf_4"/>
    <property type="match status" value="1"/>
</dbReference>
<dbReference type="STRING" id="687842.ASU31_06490"/>
<dbReference type="InterPro" id="IPR028098">
    <property type="entry name" value="Glyco_trans_4-like_N"/>
</dbReference>
<dbReference type="CDD" id="cd03809">
    <property type="entry name" value="GT4_MtfB-like"/>
    <property type="match status" value="1"/>
</dbReference>
<feature type="domain" description="Glycosyl transferase family 1" evidence="2">
    <location>
        <begin position="173"/>
        <end position="326"/>
    </location>
</feature>
<dbReference type="Pfam" id="PF00534">
    <property type="entry name" value="Glycos_transf_1"/>
    <property type="match status" value="1"/>
</dbReference>
<comment type="caution">
    <text evidence="4">The sequence shown here is derived from an EMBL/GenBank/DDBJ whole genome shotgun (WGS) entry which is preliminary data.</text>
</comment>
<dbReference type="PANTHER" id="PTHR46401:SF2">
    <property type="entry name" value="GLYCOSYLTRANSFERASE WBBK-RELATED"/>
    <property type="match status" value="1"/>
</dbReference>
<dbReference type="InterPro" id="IPR001296">
    <property type="entry name" value="Glyco_trans_1"/>
</dbReference>
<dbReference type="Proteomes" id="UP000051950">
    <property type="component" value="Unassembled WGS sequence"/>
</dbReference>
<dbReference type="PANTHER" id="PTHR46401">
    <property type="entry name" value="GLYCOSYLTRANSFERASE WBBK-RELATED"/>
    <property type="match status" value="1"/>
</dbReference>
<evidence type="ECO:0008006" key="6">
    <source>
        <dbReference type="Google" id="ProtNLM"/>
    </source>
</evidence>
<evidence type="ECO:0000259" key="2">
    <source>
        <dbReference type="Pfam" id="PF00534"/>
    </source>
</evidence>
<organism evidence="4 5">
    <name type="scientific">Pedobacter ginsenosidimutans</name>
    <dbReference type="NCBI Taxonomy" id="687842"/>
    <lineage>
        <taxon>Bacteria</taxon>
        <taxon>Pseudomonadati</taxon>
        <taxon>Bacteroidota</taxon>
        <taxon>Sphingobacteriia</taxon>
        <taxon>Sphingobacteriales</taxon>
        <taxon>Sphingobacteriaceae</taxon>
        <taxon>Pedobacter</taxon>
    </lineage>
</organism>
<dbReference type="GO" id="GO:0016757">
    <property type="term" value="F:glycosyltransferase activity"/>
    <property type="evidence" value="ECO:0007669"/>
    <property type="project" value="InterPro"/>
</dbReference>
<proteinExistence type="predicted"/>
<feature type="domain" description="Glycosyltransferase subfamily 4-like N-terminal" evidence="3">
    <location>
        <begin position="57"/>
        <end position="164"/>
    </location>
</feature>
<evidence type="ECO:0000313" key="5">
    <source>
        <dbReference type="Proteomes" id="UP000051950"/>
    </source>
</evidence>
<gene>
    <name evidence="4" type="ORF">ASU31_06490</name>
</gene>
<keyword evidence="1" id="KW-0808">Transferase</keyword>
<dbReference type="SUPFAM" id="SSF53756">
    <property type="entry name" value="UDP-Glycosyltransferase/glycogen phosphorylase"/>
    <property type="match status" value="1"/>
</dbReference>
<accession>A0A0T5VTV5</accession>
<reference evidence="4 5" key="1">
    <citation type="submission" date="2015-11" db="EMBL/GenBank/DDBJ databases">
        <title>Sequence of Pedobacter ginsenosidimutans.</title>
        <authorList>
            <person name="Carson E."/>
            <person name="Keyser V."/>
            <person name="Newman J."/>
            <person name="Miller J."/>
        </authorList>
    </citation>
    <scope>NUCLEOTIDE SEQUENCE [LARGE SCALE GENOMIC DNA]</scope>
    <source>
        <strain evidence="4 5">KACC 14530</strain>
    </source>
</reference>
<evidence type="ECO:0000313" key="4">
    <source>
        <dbReference type="EMBL" id="KRT17313.1"/>
    </source>
</evidence>
<name>A0A0T5VTV5_9SPHI</name>
<protein>
    <recommendedName>
        <fullName evidence="6">Glycosyl transferase family 1</fullName>
    </recommendedName>
</protein>